<geneLocation type="plasmid" evidence="2">
    <name>pdsyz</name>
</geneLocation>
<accession>A0ABC8DFT8</accession>
<evidence type="ECO:0000313" key="2">
    <source>
        <dbReference type="Proteomes" id="UP000250069"/>
    </source>
</evidence>
<reference evidence="1 2" key="1">
    <citation type="submission" date="2018-06" db="EMBL/GenBank/DDBJ databases">
        <title>Complete Genome Sequence of Bacillus velezensis DSYZ, a Plant Growth-Promoting Rhizobacterium with Antifungal Activity.</title>
        <authorList>
            <person name="Du B."/>
            <person name="Ding Y."/>
            <person name="Liu K."/>
            <person name="Yao L."/>
            <person name="Wang C."/>
            <person name="Li H."/>
            <person name="Liu H."/>
        </authorList>
    </citation>
    <scope>NUCLEOTIDE SEQUENCE [LARGE SCALE GENOMIC DNA]</scope>
    <source>
        <strain evidence="1 2">DSYZ</strain>
        <plasmid evidence="2">pdsyz</plasmid>
    </source>
</reference>
<sequence>MKAFKTLSEWLTSKGWVSKEEFYKRMFEDCYPKPVADKRWSEILNQYFDYLTEENYKLDEAAFAGPAIGSIEDIARDDSKMADYKQKKEELRLYMVNEFNYTEEDWYSFLDKSLLWELS</sequence>
<keyword evidence="1" id="KW-0614">Plasmid</keyword>
<proteinExistence type="predicted"/>
<protein>
    <submittedName>
        <fullName evidence="1">Uncharacterized protein</fullName>
    </submittedName>
</protein>
<organism evidence="1 2">
    <name type="scientific">Bacillus velezensis</name>
    <dbReference type="NCBI Taxonomy" id="492670"/>
    <lineage>
        <taxon>Bacteria</taxon>
        <taxon>Bacillati</taxon>
        <taxon>Bacillota</taxon>
        <taxon>Bacilli</taxon>
        <taxon>Bacillales</taxon>
        <taxon>Bacillaceae</taxon>
        <taxon>Bacillus</taxon>
        <taxon>Bacillus amyloliquefaciens group</taxon>
    </lineage>
</organism>
<gene>
    <name evidence="1" type="ORF">BVDSYZ_21765</name>
</gene>
<dbReference type="Proteomes" id="UP000250069">
    <property type="component" value="Plasmid pdsyz"/>
</dbReference>
<name>A0ABC8DFT8_BACVE</name>
<evidence type="ECO:0000313" key="1">
    <source>
        <dbReference type="EMBL" id="AWX74674.1"/>
    </source>
</evidence>
<dbReference type="EMBL" id="CP030151">
    <property type="protein sequence ID" value="AWX74674.1"/>
    <property type="molecule type" value="Genomic_DNA"/>
</dbReference>
<dbReference type="RefSeq" id="WP_105322187.1">
    <property type="nucleotide sequence ID" value="NZ_CP026611.1"/>
</dbReference>
<dbReference type="AlphaFoldDB" id="A0ABC8DFT8"/>